<dbReference type="Proteomes" id="UP000251714">
    <property type="component" value="Unassembled WGS sequence"/>
</dbReference>
<sequence>MSRNILITGAAGYIGGSIVADLLSKHPEITKDQIVSAVRTDEQAKALSTLGINVLKLDLSDEQAVINEISSHKISVIVHAANSISPGLALPLINALAKQKEVAGKPTYFIHTSGLSAFYVNSGWSCSVNKGTDAVFETEKELAESYPVRKTDVMVIEHAQAQGVTPFVVVPSIVCEKSRALSLDLLTGEQDGRGTGAWNQLSVMIPGLTRASLKLGKVYKFDENISLQAVHISDPTALYCRIIHAALNTEEIPSGKEGYYFAVAHAMDMWEFPGHHAAAVEARGLVTSDKPEVYPSDEFAAKAIDLPVEFLEILYESGGHFTATRPQSIGWKPEWDRERVLKNGDAEIEDVLELGKAKSSLIDSLFAAVGRAR</sequence>
<protein>
    <recommendedName>
        <fullName evidence="1">NAD-dependent epimerase/dehydratase domain-containing protein</fullName>
    </recommendedName>
</protein>
<feature type="domain" description="NAD-dependent epimerase/dehydratase" evidence="1">
    <location>
        <begin position="5"/>
        <end position="83"/>
    </location>
</feature>
<dbReference type="Pfam" id="PF01370">
    <property type="entry name" value="Epimerase"/>
    <property type="match status" value="1"/>
</dbReference>
<dbReference type="GO" id="GO:0005737">
    <property type="term" value="C:cytoplasm"/>
    <property type="evidence" value="ECO:0007669"/>
    <property type="project" value="TreeGrafter"/>
</dbReference>
<evidence type="ECO:0000313" key="3">
    <source>
        <dbReference type="Proteomes" id="UP000251714"/>
    </source>
</evidence>
<comment type="caution">
    <text evidence="2">The sequence shown here is derived from an EMBL/GenBank/DDBJ whole genome shotgun (WGS) entry which is preliminary data.</text>
</comment>
<dbReference type="Gene3D" id="3.40.50.720">
    <property type="entry name" value="NAD(P)-binding Rossmann-like Domain"/>
    <property type="match status" value="1"/>
</dbReference>
<dbReference type="EMBL" id="PKMI01000094">
    <property type="protein sequence ID" value="RBA08928.1"/>
    <property type="molecule type" value="Genomic_DNA"/>
</dbReference>
<organism evidence="2 3">
    <name type="scientific">Gibberella intermedia</name>
    <name type="common">Bulb rot disease fungus</name>
    <name type="synonym">Fusarium proliferatum</name>
    <dbReference type="NCBI Taxonomy" id="948311"/>
    <lineage>
        <taxon>Eukaryota</taxon>
        <taxon>Fungi</taxon>
        <taxon>Dikarya</taxon>
        <taxon>Ascomycota</taxon>
        <taxon>Pezizomycotina</taxon>
        <taxon>Sordariomycetes</taxon>
        <taxon>Hypocreomycetidae</taxon>
        <taxon>Hypocreales</taxon>
        <taxon>Nectriaceae</taxon>
        <taxon>Fusarium</taxon>
        <taxon>Fusarium fujikuroi species complex</taxon>
    </lineage>
</organism>
<dbReference type="PANTHER" id="PTHR48079">
    <property type="entry name" value="PROTEIN YEEZ"/>
    <property type="match status" value="1"/>
</dbReference>
<dbReference type="InterPro" id="IPR051783">
    <property type="entry name" value="NAD(P)-dependent_oxidoreduct"/>
</dbReference>
<evidence type="ECO:0000259" key="1">
    <source>
        <dbReference type="Pfam" id="PF01370"/>
    </source>
</evidence>
<gene>
    <name evidence="2" type="ORF">FPRO05_07208</name>
</gene>
<dbReference type="InterPro" id="IPR036291">
    <property type="entry name" value="NAD(P)-bd_dom_sf"/>
</dbReference>
<evidence type="ECO:0000313" key="2">
    <source>
        <dbReference type="EMBL" id="RBA08928.1"/>
    </source>
</evidence>
<reference evidence="2 3" key="1">
    <citation type="submission" date="2017-12" db="EMBL/GenBank/DDBJ databases">
        <title>Genome sequence of the mycotoxigenic crop pathogen Fusarium proliferatum, strain ITEM 2341 from Date Palm.</title>
        <authorList>
            <person name="Almiman B.F."/>
            <person name="Shittu T.A."/>
            <person name="Muthumeenakshi S."/>
            <person name="Baroncelli R."/>
            <person name="Sreenivasaprasada S."/>
        </authorList>
    </citation>
    <scope>NUCLEOTIDE SEQUENCE [LARGE SCALE GENOMIC DNA]</scope>
    <source>
        <strain evidence="2 3">ITEM 2341</strain>
    </source>
</reference>
<accession>A0A365MKF5</accession>
<dbReference type="PANTHER" id="PTHR48079:SF6">
    <property type="entry name" value="NAD(P)-BINDING DOMAIN-CONTAINING PROTEIN-RELATED"/>
    <property type="match status" value="1"/>
</dbReference>
<proteinExistence type="predicted"/>
<name>A0A365MKF5_GIBIN</name>
<dbReference type="InterPro" id="IPR001509">
    <property type="entry name" value="Epimerase_deHydtase"/>
</dbReference>
<dbReference type="SUPFAM" id="SSF51735">
    <property type="entry name" value="NAD(P)-binding Rossmann-fold domains"/>
    <property type="match status" value="1"/>
</dbReference>
<dbReference type="GO" id="GO:0004029">
    <property type="term" value="F:aldehyde dehydrogenase (NAD+) activity"/>
    <property type="evidence" value="ECO:0007669"/>
    <property type="project" value="TreeGrafter"/>
</dbReference>
<dbReference type="AlphaFoldDB" id="A0A365MKF5"/>